<sequence>MSCSSRSYTTATQHPFLKAARDQSLSKEHLSFWLAQDRIYAAHAYPRFIGALIAKIPFSSHHRLESDEEAKNKRLLVALSGALHNVAREVDFFLESNRKYNLNVDIWEERKETRSYCAEMARIANTCSLEEGLVFLWAMEKIYLDSWTYVASGLPTSNIEECDSAVRAIRDFAYNWSNNDFVNFVADLQTIVDDIPIQRGSDLWLRVENVWKRTIELEIDFWPGRTRKFKKTIGGNNHLTSIRKNCKIM</sequence>
<dbReference type="PANTHER" id="PTHR41813:SF2">
    <property type="entry name" value="REGULATOR PAB1642, PUTATIVE (AFU_ORTHOLOGUE AFUA_3G11955)-RELATED"/>
    <property type="match status" value="1"/>
</dbReference>
<dbReference type="Gene3D" id="1.20.910.10">
    <property type="entry name" value="Heme oxygenase-like"/>
    <property type="match status" value="1"/>
</dbReference>
<dbReference type="InterPro" id="IPR053261">
    <property type="entry name" value="Polyketide-peptide_reg"/>
</dbReference>
<dbReference type="InterPro" id="IPR016084">
    <property type="entry name" value="Haem_Oase-like_multi-hlx"/>
</dbReference>
<dbReference type="GO" id="GO:0006772">
    <property type="term" value="P:thiamine metabolic process"/>
    <property type="evidence" value="ECO:0007669"/>
    <property type="project" value="UniProtKB-ARBA"/>
</dbReference>
<dbReference type="Proteomes" id="UP000217199">
    <property type="component" value="Unassembled WGS sequence"/>
</dbReference>
<dbReference type="Pfam" id="PF03070">
    <property type="entry name" value="TENA_THI-4"/>
    <property type="match status" value="1"/>
</dbReference>
<dbReference type="AlphaFoldDB" id="A0A286UFT4"/>
<organism evidence="2 3">
    <name type="scientific">Pyrrhoderma noxium</name>
    <dbReference type="NCBI Taxonomy" id="2282107"/>
    <lineage>
        <taxon>Eukaryota</taxon>
        <taxon>Fungi</taxon>
        <taxon>Dikarya</taxon>
        <taxon>Basidiomycota</taxon>
        <taxon>Agaricomycotina</taxon>
        <taxon>Agaricomycetes</taxon>
        <taxon>Hymenochaetales</taxon>
        <taxon>Hymenochaetaceae</taxon>
        <taxon>Pyrrhoderma</taxon>
    </lineage>
</organism>
<comment type="caution">
    <text evidence="2">The sequence shown here is derived from an EMBL/GenBank/DDBJ whole genome shotgun (WGS) entry which is preliminary data.</text>
</comment>
<keyword evidence="3" id="KW-1185">Reference proteome</keyword>
<feature type="domain" description="Thiaminase-2/PQQC" evidence="1">
    <location>
        <begin position="11"/>
        <end position="224"/>
    </location>
</feature>
<evidence type="ECO:0000259" key="1">
    <source>
        <dbReference type="Pfam" id="PF03070"/>
    </source>
</evidence>
<dbReference type="InParanoid" id="A0A286UFT4"/>
<accession>A0A286UFT4</accession>
<dbReference type="InterPro" id="IPR004305">
    <property type="entry name" value="Thiaminase-2/PQQC"/>
</dbReference>
<proteinExistence type="predicted"/>
<protein>
    <submittedName>
        <fullName evidence="2">Heme oxygenase</fullName>
    </submittedName>
</protein>
<dbReference type="CDD" id="cd19357">
    <property type="entry name" value="TenA_E_At3g16990-like"/>
    <property type="match status" value="1"/>
</dbReference>
<evidence type="ECO:0000313" key="2">
    <source>
        <dbReference type="EMBL" id="PAV18388.1"/>
    </source>
</evidence>
<dbReference type="OrthoDB" id="37730at2759"/>
<evidence type="ECO:0000313" key="3">
    <source>
        <dbReference type="Proteomes" id="UP000217199"/>
    </source>
</evidence>
<gene>
    <name evidence="2" type="ORF">PNOK_0523000</name>
</gene>
<reference evidence="2 3" key="1">
    <citation type="journal article" date="2017" name="Mol. Ecol.">
        <title>Comparative and population genomic landscape of Phellinus noxius: A hypervariable fungus causing root rot in trees.</title>
        <authorList>
            <person name="Chung C.L."/>
            <person name="Lee T.J."/>
            <person name="Akiba M."/>
            <person name="Lee H.H."/>
            <person name="Kuo T.H."/>
            <person name="Liu D."/>
            <person name="Ke H.M."/>
            <person name="Yokoi T."/>
            <person name="Roa M.B."/>
            <person name="Lu M.J."/>
            <person name="Chang Y.Y."/>
            <person name="Ann P.J."/>
            <person name="Tsai J.N."/>
            <person name="Chen C.Y."/>
            <person name="Tzean S.S."/>
            <person name="Ota Y."/>
            <person name="Hattori T."/>
            <person name="Sahashi N."/>
            <person name="Liou R.F."/>
            <person name="Kikuchi T."/>
            <person name="Tsai I.J."/>
        </authorList>
    </citation>
    <scope>NUCLEOTIDE SEQUENCE [LARGE SCALE GENOMIC DNA]</scope>
    <source>
        <strain evidence="2 3">FFPRI411160</strain>
    </source>
</reference>
<name>A0A286UFT4_9AGAM</name>
<dbReference type="EMBL" id="NBII01000005">
    <property type="protein sequence ID" value="PAV18388.1"/>
    <property type="molecule type" value="Genomic_DNA"/>
</dbReference>
<dbReference type="PANTHER" id="PTHR41813">
    <property type="entry name" value="REGULATOR PAB1642, PUTATIVE (AFU_ORTHOLOGUE AFUA_3G11955)-RELATED"/>
    <property type="match status" value="1"/>
</dbReference>
<dbReference type="STRING" id="2282107.A0A286UFT4"/>
<dbReference type="SUPFAM" id="SSF48613">
    <property type="entry name" value="Heme oxygenase-like"/>
    <property type="match status" value="1"/>
</dbReference>